<dbReference type="GO" id="GO:0003723">
    <property type="term" value="F:RNA binding"/>
    <property type="evidence" value="ECO:0007669"/>
    <property type="project" value="InterPro"/>
</dbReference>
<dbReference type="PROSITE" id="PS51148">
    <property type="entry name" value="AXH"/>
    <property type="match status" value="1"/>
</dbReference>
<evidence type="ECO:0000256" key="7">
    <source>
        <dbReference type="ARBA" id="ARBA00023163"/>
    </source>
</evidence>
<evidence type="ECO:0000256" key="5">
    <source>
        <dbReference type="ARBA" id="ARBA00023015"/>
    </source>
</evidence>
<keyword evidence="4" id="KW-0597">Phosphoprotein</keyword>
<feature type="compositionally biased region" description="Low complexity" evidence="9">
    <location>
        <begin position="72"/>
        <end position="86"/>
    </location>
</feature>
<keyword evidence="6" id="KW-0238">DNA-binding</keyword>
<dbReference type="EMBL" id="CM014091">
    <property type="protein sequence ID" value="TKS81991.1"/>
    <property type="molecule type" value="Genomic_DNA"/>
</dbReference>
<feature type="compositionally biased region" description="Basic and acidic residues" evidence="9">
    <location>
        <begin position="772"/>
        <end position="781"/>
    </location>
</feature>
<dbReference type="GO" id="GO:0007399">
    <property type="term" value="P:nervous system development"/>
    <property type="evidence" value="ECO:0007669"/>
    <property type="project" value="TreeGrafter"/>
</dbReference>
<dbReference type="InterPro" id="IPR003652">
    <property type="entry name" value="Ataxin_AXH_dom"/>
</dbReference>
<dbReference type="STRING" id="240159.A0A4U5V422"/>
<evidence type="ECO:0000256" key="1">
    <source>
        <dbReference type="ARBA" id="ARBA00004123"/>
    </source>
</evidence>
<evidence type="ECO:0000313" key="11">
    <source>
        <dbReference type="EMBL" id="TKS81991.1"/>
    </source>
</evidence>
<feature type="compositionally biased region" description="Basic and acidic residues" evidence="9">
    <location>
        <begin position="750"/>
        <end position="765"/>
    </location>
</feature>
<keyword evidence="3" id="KW-0678">Repressor</keyword>
<name>A0A4U5V422_COLLU</name>
<evidence type="ECO:0000259" key="10">
    <source>
        <dbReference type="PROSITE" id="PS51148"/>
    </source>
</evidence>
<dbReference type="InterPro" id="IPR020997">
    <property type="entry name" value="Ataxin-1_N"/>
</dbReference>
<feature type="domain" description="AXH" evidence="10">
    <location>
        <begin position="521"/>
        <end position="652"/>
    </location>
</feature>
<dbReference type="SMART" id="SM00536">
    <property type="entry name" value="AXH"/>
    <property type="match status" value="1"/>
</dbReference>
<dbReference type="Pfam" id="PF08517">
    <property type="entry name" value="AXH"/>
    <property type="match status" value="1"/>
</dbReference>
<proteinExistence type="inferred from homology"/>
<evidence type="ECO:0000256" key="3">
    <source>
        <dbReference type="ARBA" id="ARBA00022491"/>
    </source>
</evidence>
<feature type="region of interest" description="Disordered" evidence="9">
    <location>
        <begin position="750"/>
        <end position="799"/>
    </location>
</feature>
<organism evidence="11 12">
    <name type="scientific">Collichthys lucidus</name>
    <name type="common">Big head croaker</name>
    <name type="synonym">Sciaena lucida</name>
    <dbReference type="NCBI Taxonomy" id="240159"/>
    <lineage>
        <taxon>Eukaryota</taxon>
        <taxon>Metazoa</taxon>
        <taxon>Chordata</taxon>
        <taxon>Craniata</taxon>
        <taxon>Vertebrata</taxon>
        <taxon>Euteleostomi</taxon>
        <taxon>Actinopterygii</taxon>
        <taxon>Neopterygii</taxon>
        <taxon>Teleostei</taxon>
        <taxon>Neoteleostei</taxon>
        <taxon>Acanthomorphata</taxon>
        <taxon>Eupercaria</taxon>
        <taxon>Sciaenidae</taxon>
        <taxon>Collichthys</taxon>
    </lineage>
</organism>
<dbReference type="PANTHER" id="PTHR13392">
    <property type="entry name" value="ATAXIN 1"/>
    <property type="match status" value="1"/>
</dbReference>
<evidence type="ECO:0000256" key="4">
    <source>
        <dbReference type="ARBA" id="ARBA00022553"/>
    </source>
</evidence>
<dbReference type="GO" id="GO:0000122">
    <property type="term" value="P:negative regulation of transcription by RNA polymerase II"/>
    <property type="evidence" value="ECO:0007669"/>
    <property type="project" value="TreeGrafter"/>
</dbReference>
<evidence type="ECO:0000313" key="12">
    <source>
        <dbReference type="Proteomes" id="UP000298787"/>
    </source>
</evidence>
<dbReference type="InterPro" id="IPR043404">
    <property type="entry name" value="ATAXIN1-like"/>
</dbReference>
<dbReference type="Proteomes" id="UP000298787">
    <property type="component" value="Chromosome 14"/>
</dbReference>
<dbReference type="PANTHER" id="PTHR13392:SF5">
    <property type="entry name" value="ATAXIN-1"/>
    <property type="match status" value="1"/>
</dbReference>
<gene>
    <name evidence="11" type="ORF">D9C73_016099</name>
</gene>
<dbReference type="GO" id="GO:0005634">
    <property type="term" value="C:nucleus"/>
    <property type="evidence" value="ECO:0007669"/>
    <property type="project" value="UniProtKB-SubCell"/>
</dbReference>
<dbReference type="InterPro" id="IPR036096">
    <property type="entry name" value="Ataxin_AXH_dom_sf"/>
</dbReference>
<keyword evidence="5" id="KW-0805">Transcription regulation</keyword>
<protein>
    <submittedName>
        <fullName evidence="11">Ataxin-1 Spinocerebellar ataxia type 1 protein-like protein</fullName>
    </submittedName>
</protein>
<evidence type="ECO:0000256" key="8">
    <source>
        <dbReference type="ARBA" id="ARBA00023242"/>
    </source>
</evidence>
<accession>A0A4U5V422</accession>
<evidence type="ECO:0000256" key="9">
    <source>
        <dbReference type="SAM" id="MobiDB-lite"/>
    </source>
</evidence>
<evidence type="ECO:0000256" key="6">
    <source>
        <dbReference type="ARBA" id="ARBA00023125"/>
    </source>
</evidence>
<sequence>MKSNQERSNGCLPPKKREIQALEQRPVAVATATPPAAVITDSPHTENLAWLASVASERCKSRDAESPRCPISSTSSSSPSTSLSASATPLSAVPLASLPAVYPTALPQQAGTIQFAQLGPNVQFISSGPYAGYISSHIISTNAGSAPNSSAIGQRSHLDGYTTALISPTTKGDQQFQIGLSPTELAPVSLPGSPQVTSQYIHLDSRTPLTVSGNPVASPTAHLQLHPHAAVLPQTLTLAPSQLVVQYADGSAAKKPEGHAKGVLNGELEVVKQTKTQPANHQQVHSYEARHILLPADYGQNPAGLQTSLVLVAQPNHGAEREAGSNKISLVQTEKGGICLGKPVSRSSSFTSLSSSEVVKSVPHTVIQATLPSEELPANLYSTTQPPIIGYITSANQHALSYHTTLPQHLVIPSGQSLLIPVSGTNNGTEIEVSRTVSALTATTTPQISTAMPHAYLATALSKCEALGPDGNQPPPAVAQAPALPVLPSNPAPAVVAAPSPTPAPVPAPAPVSIQASPSISSSSSPVALPPFFMRGSIIQLADGELKRVEDLKTEDFIQSAEISSELKIDSSTVERIDSGQSPNAVVIQFSVGELKAQVCVEVLVEYPFFVFGQGWSSCCPDRTTQLFELSCAKLCVGDVCVSLTLRGLRNGSVTDSQPLGTKLKTAHLSDSSCHNVDPTVRNSMSPAAPHSNSGLLMKASSADRLEREQVTGPGPGLGLQLGLGQVPGQGEGIYGAGPILTGEVRQESMKTDTKIQCGDPERPTARKRRWSAPERDQTERAEEEPPLTLPKPSFIPQEVKISIEGHSRAGSERCLNKRVDC</sequence>
<dbReference type="Pfam" id="PF12547">
    <property type="entry name" value="ATXN-1_C"/>
    <property type="match status" value="1"/>
</dbReference>
<feature type="region of interest" description="Disordered" evidence="9">
    <location>
        <begin position="1"/>
        <end position="27"/>
    </location>
</feature>
<keyword evidence="8" id="KW-0539">Nucleus</keyword>
<feature type="region of interest" description="Disordered" evidence="9">
    <location>
        <begin position="62"/>
        <end position="86"/>
    </location>
</feature>
<dbReference type="SUPFAM" id="SSF102031">
    <property type="entry name" value="AXH domain"/>
    <property type="match status" value="1"/>
</dbReference>
<comment type="similarity">
    <text evidence="2">Belongs to the ATXN1 family.</text>
</comment>
<evidence type="ECO:0000256" key="2">
    <source>
        <dbReference type="ARBA" id="ARBA00007348"/>
    </source>
</evidence>
<keyword evidence="7" id="KW-0804">Transcription</keyword>
<dbReference type="AlphaFoldDB" id="A0A4U5V422"/>
<reference evidence="11 12" key="1">
    <citation type="submission" date="2019-01" db="EMBL/GenBank/DDBJ databases">
        <title>Genome Assembly of Collichthys lucidus.</title>
        <authorList>
            <person name="Cai M."/>
            <person name="Xiao S."/>
        </authorList>
    </citation>
    <scope>NUCLEOTIDE SEQUENCE [LARGE SCALE GENOMIC DNA]</scope>
    <source>
        <strain evidence="11">JT15FE1705JMU</strain>
        <tissue evidence="11">Muscle</tissue>
    </source>
</reference>
<dbReference type="GO" id="GO:0003677">
    <property type="term" value="F:DNA binding"/>
    <property type="evidence" value="ECO:0007669"/>
    <property type="project" value="UniProtKB-KW"/>
</dbReference>
<keyword evidence="12" id="KW-1185">Reference proteome</keyword>
<comment type="subcellular location">
    <subcellularLocation>
        <location evidence="1">Nucleus</location>
    </subcellularLocation>
</comment>